<dbReference type="CDD" id="cd00882">
    <property type="entry name" value="Ras_like_GTPase"/>
    <property type="match status" value="1"/>
</dbReference>
<evidence type="ECO:0000259" key="1">
    <source>
        <dbReference type="Pfam" id="PF01926"/>
    </source>
</evidence>
<dbReference type="Proteomes" id="UP000006860">
    <property type="component" value="Chromosome"/>
</dbReference>
<dbReference type="InterPro" id="IPR027417">
    <property type="entry name" value="P-loop_NTPase"/>
</dbReference>
<dbReference type="Gene3D" id="3.40.50.300">
    <property type="entry name" value="P-loop containing nucleotide triphosphate hydrolases"/>
    <property type="match status" value="1"/>
</dbReference>
<reference evidence="3" key="1">
    <citation type="submission" date="2011-02" db="EMBL/GenBank/DDBJ databases">
        <title>The complete genome of Planctomyces brasiliensis DSM 5305.</title>
        <authorList>
            <person name="Lucas S."/>
            <person name="Copeland A."/>
            <person name="Lapidus A."/>
            <person name="Bruce D."/>
            <person name="Goodwin L."/>
            <person name="Pitluck S."/>
            <person name="Kyrpides N."/>
            <person name="Mavromatis K."/>
            <person name="Pagani I."/>
            <person name="Ivanova N."/>
            <person name="Ovchinnikova G."/>
            <person name="Lu M."/>
            <person name="Detter J.C."/>
            <person name="Han C."/>
            <person name="Land M."/>
            <person name="Hauser L."/>
            <person name="Markowitz V."/>
            <person name="Cheng J.-F."/>
            <person name="Hugenholtz P."/>
            <person name="Woyke T."/>
            <person name="Wu D."/>
            <person name="Tindall B."/>
            <person name="Pomrenke H.G."/>
            <person name="Brambilla E."/>
            <person name="Klenk H.-P."/>
            <person name="Eisen J.A."/>
        </authorList>
    </citation>
    <scope>NUCLEOTIDE SEQUENCE [LARGE SCALE GENOMIC DNA]</scope>
    <source>
        <strain evidence="3">ATCC 49424 / DSM 5305 / JCM 21570 / NBRC 103401 / IFAM 1448</strain>
    </source>
</reference>
<dbReference type="SUPFAM" id="SSF52540">
    <property type="entry name" value="P-loop containing nucleoside triphosphate hydrolases"/>
    <property type="match status" value="1"/>
</dbReference>
<organism evidence="2 3">
    <name type="scientific">Rubinisphaera brasiliensis (strain ATCC 49424 / DSM 5305 / JCM 21570 / IAM 15109 / NBRC 103401 / IFAM 1448)</name>
    <name type="common">Planctomyces brasiliensis</name>
    <dbReference type="NCBI Taxonomy" id="756272"/>
    <lineage>
        <taxon>Bacteria</taxon>
        <taxon>Pseudomonadati</taxon>
        <taxon>Planctomycetota</taxon>
        <taxon>Planctomycetia</taxon>
        <taxon>Planctomycetales</taxon>
        <taxon>Planctomycetaceae</taxon>
        <taxon>Rubinisphaera</taxon>
    </lineage>
</organism>
<dbReference type="EMBL" id="CP002546">
    <property type="protein sequence ID" value="ADY59373.1"/>
    <property type="molecule type" value="Genomic_DNA"/>
</dbReference>
<dbReference type="eggNOG" id="COG1159">
    <property type="taxonomic scope" value="Bacteria"/>
</dbReference>
<dbReference type="AlphaFoldDB" id="F0SFG6"/>
<dbReference type="STRING" id="756272.Plabr_1763"/>
<dbReference type="RefSeq" id="WP_013628100.1">
    <property type="nucleotide sequence ID" value="NC_015174.1"/>
</dbReference>
<name>F0SFG6_RUBBR</name>
<accession>F0SFG6</accession>
<keyword evidence="3" id="KW-1185">Reference proteome</keyword>
<sequence>MSSLQDVHEAIASLKNRIDALVAASDLLHPPPLAQTEWYPLITQKLLPQLSNSSYAVVAVVGGTNIGKSVLFNHLCNARVSATSPLASGTKHPTCVAPPRLAEQERLAEIFGEFAVAPSDTADDALAAHQEDRLFWRESTDSPDNLLLLDTPDIDSDAEVNWKRADKVRRASDVLIAVLTQQKYNDAAVKTFFRVAAEEDKVVVVVFNQCLLPEDEEYWPVWLKTFCDETGVDPEFVYLAPHDRRAAEDNRLPFYSRDWPVTENTADDDQPRSLMKDLSSLRFEEIKLRTLSGAIHLLRHSEQGIPNYLKELRRRAGVHGDAWNRLTERMQEVRVTWPTVPNRVVIEEMRSWWREQRTGWEASVHGFYDAVGNGILWPFRQLTGQNKQDGPPEWLQRYRQQEWTTIQQQLAAIYDRLESLANHGNPVLTPQLNELMTGQSREQLLDKMKAEHANSAIEEDLHQLVHAKMKLFREERADSFKLLKRVDTLSAAARPAVTVALFATGFGPVGQAVMPVVTDTALQAAIHVASDVTAGTVTAAVGDTALAGGTSAGVRYLEAWFLKLHQDFVAERQSWVLRQLQTHLWGDLLADLQAAAALPRQPEFAQAEEALAKLGTLSLSADG</sequence>
<proteinExistence type="predicted"/>
<dbReference type="HOGENOM" id="CLU_438620_0_0_0"/>
<dbReference type="Pfam" id="PF01926">
    <property type="entry name" value="MMR_HSR1"/>
    <property type="match status" value="1"/>
</dbReference>
<dbReference type="GO" id="GO:0005525">
    <property type="term" value="F:GTP binding"/>
    <property type="evidence" value="ECO:0007669"/>
    <property type="project" value="InterPro"/>
</dbReference>
<feature type="domain" description="G" evidence="1">
    <location>
        <begin position="58"/>
        <end position="208"/>
    </location>
</feature>
<evidence type="ECO:0000313" key="3">
    <source>
        <dbReference type="Proteomes" id="UP000006860"/>
    </source>
</evidence>
<gene>
    <name evidence="2" type="ordered locus">Plabr_1763</name>
</gene>
<protein>
    <recommendedName>
        <fullName evidence="1">G domain-containing protein</fullName>
    </recommendedName>
</protein>
<evidence type="ECO:0000313" key="2">
    <source>
        <dbReference type="EMBL" id="ADY59373.1"/>
    </source>
</evidence>
<dbReference type="OrthoDB" id="207675at2"/>
<dbReference type="InterPro" id="IPR006073">
    <property type="entry name" value="GTP-bd"/>
</dbReference>
<dbReference type="KEGG" id="pbs:Plabr_1763"/>